<gene>
    <name evidence="11" type="ORF">J1778_05745</name>
</gene>
<evidence type="ECO:0000256" key="5">
    <source>
        <dbReference type="ARBA" id="ARBA00022692"/>
    </source>
</evidence>
<evidence type="ECO:0000313" key="12">
    <source>
        <dbReference type="Proteomes" id="UP000734343"/>
    </source>
</evidence>
<keyword evidence="6" id="KW-0653">Protein transport</keyword>
<evidence type="ECO:0000256" key="2">
    <source>
        <dbReference type="ARBA" id="ARBA00009055"/>
    </source>
</evidence>
<keyword evidence="3" id="KW-0813">Transport</keyword>
<evidence type="ECO:0000256" key="1">
    <source>
        <dbReference type="ARBA" id="ARBA00004442"/>
    </source>
</evidence>
<dbReference type="EMBL" id="JAFMOW010000055">
    <property type="protein sequence ID" value="MBU9854782.1"/>
    <property type="molecule type" value="Genomic_DNA"/>
</dbReference>
<name>A0ABS6LRQ4_9GAMM</name>
<dbReference type="InterPro" id="IPR027282">
    <property type="entry name" value="TPS"/>
</dbReference>
<dbReference type="InterPro" id="IPR034746">
    <property type="entry name" value="POTRA"/>
</dbReference>
<dbReference type="InterPro" id="IPR035251">
    <property type="entry name" value="ShlB_POTRA"/>
</dbReference>
<dbReference type="PROSITE" id="PS51779">
    <property type="entry name" value="POTRA"/>
    <property type="match status" value="1"/>
</dbReference>
<dbReference type="InterPro" id="IPR005565">
    <property type="entry name" value="Hemolysn_activator_HlyB_C"/>
</dbReference>
<dbReference type="InterPro" id="IPR051544">
    <property type="entry name" value="TPS_OM_transporter"/>
</dbReference>
<evidence type="ECO:0000256" key="3">
    <source>
        <dbReference type="ARBA" id="ARBA00022448"/>
    </source>
</evidence>
<keyword evidence="4" id="KW-1134">Transmembrane beta strand</keyword>
<dbReference type="Pfam" id="PF03865">
    <property type="entry name" value="ShlB"/>
    <property type="match status" value="1"/>
</dbReference>
<evidence type="ECO:0000256" key="6">
    <source>
        <dbReference type="ARBA" id="ARBA00022927"/>
    </source>
</evidence>
<dbReference type="Proteomes" id="UP000734343">
    <property type="component" value="Unassembled WGS sequence"/>
</dbReference>
<dbReference type="Pfam" id="PF08479">
    <property type="entry name" value="POTRA_2"/>
    <property type="match status" value="1"/>
</dbReference>
<evidence type="ECO:0000256" key="4">
    <source>
        <dbReference type="ARBA" id="ARBA00022452"/>
    </source>
</evidence>
<organism evidence="11 12">
    <name type="scientific">Rahnella bonaserana</name>
    <dbReference type="NCBI Taxonomy" id="2816248"/>
    <lineage>
        <taxon>Bacteria</taxon>
        <taxon>Pseudomonadati</taxon>
        <taxon>Pseudomonadota</taxon>
        <taxon>Gammaproteobacteria</taxon>
        <taxon>Enterobacterales</taxon>
        <taxon>Yersiniaceae</taxon>
        <taxon>Rahnella</taxon>
    </lineage>
</organism>
<feature type="domain" description="POTRA" evidence="10">
    <location>
        <begin position="79"/>
        <end position="154"/>
    </location>
</feature>
<comment type="subcellular location">
    <subcellularLocation>
        <location evidence="1">Cell outer membrane</location>
    </subcellularLocation>
</comment>
<proteinExistence type="inferred from homology"/>
<keyword evidence="8" id="KW-0998">Cell outer membrane</keyword>
<dbReference type="InterPro" id="IPR013686">
    <property type="entry name" value="Polypept-transport_assoc_ShlB"/>
</dbReference>
<comment type="similarity">
    <text evidence="2">Belongs to the TPS (TC 1.B.20) family.</text>
</comment>
<protein>
    <submittedName>
        <fullName evidence="11">ShlB/FhaC/HecB family hemolysin secretion/activation protein</fullName>
    </submittedName>
</protein>
<comment type="caution">
    <text evidence="11">The sequence shown here is derived from an EMBL/GenBank/DDBJ whole genome shotgun (WGS) entry which is preliminary data.</text>
</comment>
<evidence type="ECO:0000256" key="7">
    <source>
        <dbReference type="ARBA" id="ARBA00023136"/>
    </source>
</evidence>
<accession>A0ABS6LRQ4</accession>
<dbReference type="Pfam" id="PF17287">
    <property type="entry name" value="POTRA_3"/>
    <property type="match status" value="1"/>
</dbReference>
<keyword evidence="9" id="KW-0732">Signal</keyword>
<evidence type="ECO:0000256" key="8">
    <source>
        <dbReference type="ARBA" id="ARBA00023237"/>
    </source>
</evidence>
<dbReference type="PANTHER" id="PTHR34597:SF3">
    <property type="entry name" value="OUTER MEMBRANE TRANSPORTER CDIB"/>
    <property type="match status" value="1"/>
</dbReference>
<evidence type="ECO:0000256" key="9">
    <source>
        <dbReference type="SAM" id="SignalP"/>
    </source>
</evidence>
<sequence length="561" mass="62205">MNFVLCEHYIFKYLSSLLISGIAMSAIAAPLNPADRGLIRQEQQQLLRQSQQQRDDLQRSLSPLPPVESQSETDIGPCFYIHKIYINNAILISDKKQREIIKPHLNQCVGMSGIAEITRQISDWYIHQGYITSRAFITEQDLSQGELNISVLEGRLDKITLEGSSSSQLKMAFPGMEGGILNLRDIEQGMEQINRLRNDPVQIEIHPGEKSGYSIVNLTATPEFPLSVSLNFDNSGQKSTGTGQFGGSLTANNVLGIADKWFISGGRSSDFSSTHDAQNVQAGLSIPYGYNLFDYSYSWSNYLSTIDNNGFGWASTGDSISHRFTTSRVLFRDGDIKTGASIGLTHQISNNSLNDVLLDSSSRKLTSLQFGLNHTQKIFGGVATFNPTFSHGVSWLGAEEDNGKNDDLPKAGFKKWSLNGSFQLPVADALWWLTSFYGQWSPDRLYGSERLTIGGESSVRGFKEQYLSGDNGGYWRNELNYRLLTLPLLGQVSSVVALDGGWLQKDNKDPWASGTLWGAAVGLSATNRYYSSQLTVGTPLQYPDWLAPDHFSIYYRIAFVI</sequence>
<feature type="signal peptide" evidence="9">
    <location>
        <begin position="1"/>
        <end position="28"/>
    </location>
</feature>
<keyword evidence="7" id="KW-0472">Membrane</keyword>
<dbReference type="PANTHER" id="PTHR34597">
    <property type="entry name" value="SLR1661 PROTEIN"/>
    <property type="match status" value="1"/>
</dbReference>
<reference evidence="11 12" key="1">
    <citation type="submission" date="2021-03" db="EMBL/GenBank/DDBJ databases">
        <title>Five novel Rahnella species.</title>
        <authorList>
            <person name="Brady C."/>
            <person name="Asselin J."/>
            <person name="Beer S."/>
            <person name="Bruberg M.B."/>
            <person name="Crampton B."/>
            <person name="Venter S."/>
            <person name="Arnold D."/>
            <person name="Denman S."/>
        </authorList>
    </citation>
    <scope>NUCLEOTIDE SEQUENCE [LARGE SCALE GENOMIC DNA]</scope>
    <source>
        <strain evidence="11 12">H11b</strain>
    </source>
</reference>
<keyword evidence="5" id="KW-0812">Transmembrane</keyword>
<keyword evidence="12" id="KW-1185">Reference proteome</keyword>
<dbReference type="PIRSF" id="PIRSF029745">
    <property type="entry name" value="FhaC"/>
    <property type="match status" value="1"/>
</dbReference>
<feature type="chain" id="PRO_5046426019" evidence="9">
    <location>
        <begin position="29"/>
        <end position="561"/>
    </location>
</feature>
<evidence type="ECO:0000313" key="11">
    <source>
        <dbReference type="EMBL" id="MBU9854782.1"/>
    </source>
</evidence>
<evidence type="ECO:0000259" key="10">
    <source>
        <dbReference type="PROSITE" id="PS51779"/>
    </source>
</evidence>